<reference evidence="2 3" key="1">
    <citation type="journal article" date="2024" name="BMC Genomics">
        <title>De novo assembly and annotation of Popillia japonica's genome with initial clues to its potential as an invasive pest.</title>
        <authorList>
            <person name="Cucini C."/>
            <person name="Boschi S."/>
            <person name="Funari R."/>
            <person name="Cardaioli E."/>
            <person name="Iannotti N."/>
            <person name="Marturano G."/>
            <person name="Paoli F."/>
            <person name="Bruttini M."/>
            <person name="Carapelli A."/>
            <person name="Frati F."/>
            <person name="Nardi F."/>
        </authorList>
    </citation>
    <scope>NUCLEOTIDE SEQUENCE [LARGE SCALE GENOMIC DNA]</scope>
    <source>
        <strain evidence="2">DMR45628</strain>
    </source>
</reference>
<feature type="domain" description="PiggyBac transposable element-derived protein" evidence="1">
    <location>
        <begin position="73"/>
        <end position="177"/>
    </location>
</feature>
<proteinExistence type="predicted"/>
<dbReference type="PANTHER" id="PTHR47272:SF2">
    <property type="entry name" value="PIGGYBAC TRANSPOSABLE ELEMENT-DERIVED PROTEIN 3-LIKE"/>
    <property type="match status" value="1"/>
</dbReference>
<dbReference type="Pfam" id="PF13843">
    <property type="entry name" value="DDE_Tnp_1_7"/>
    <property type="match status" value="1"/>
</dbReference>
<dbReference type="InterPro" id="IPR029526">
    <property type="entry name" value="PGBD"/>
</dbReference>
<comment type="caution">
    <text evidence="2">The sequence shown here is derived from an EMBL/GenBank/DDBJ whole genome shotgun (WGS) entry which is preliminary data.</text>
</comment>
<dbReference type="AlphaFoldDB" id="A0AAW1IXZ4"/>
<evidence type="ECO:0000313" key="2">
    <source>
        <dbReference type="EMBL" id="KAK9694991.1"/>
    </source>
</evidence>
<evidence type="ECO:0000259" key="1">
    <source>
        <dbReference type="Pfam" id="PF13843"/>
    </source>
</evidence>
<accession>A0AAW1IXZ4</accession>
<keyword evidence="3" id="KW-1185">Reference proteome</keyword>
<sequence>MIPFTGTTSLRQYVKNKPNPESLKSIVLATPGVLVLDFIVSQGSKTWPGGKSEPASCKQKLTSEKEIMKGVEVHFKSYILRQDNKICITKWCDNKPVLMASTSEGSHPITSAQRWDKGTKTYIQVPRPNVITAYNTSMRGVDLNDRMIAYYRIAQKTRKLPVYFMCHFIDLALVNSWIEYIGINKTK</sequence>
<dbReference type="Proteomes" id="UP001458880">
    <property type="component" value="Unassembled WGS sequence"/>
</dbReference>
<dbReference type="PANTHER" id="PTHR47272">
    <property type="entry name" value="DDE_TNP_1_7 DOMAIN-CONTAINING PROTEIN"/>
    <property type="match status" value="1"/>
</dbReference>
<organism evidence="2 3">
    <name type="scientific">Popillia japonica</name>
    <name type="common">Japanese beetle</name>
    <dbReference type="NCBI Taxonomy" id="7064"/>
    <lineage>
        <taxon>Eukaryota</taxon>
        <taxon>Metazoa</taxon>
        <taxon>Ecdysozoa</taxon>
        <taxon>Arthropoda</taxon>
        <taxon>Hexapoda</taxon>
        <taxon>Insecta</taxon>
        <taxon>Pterygota</taxon>
        <taxon>Neoptera</taxon>
        <taxon>Endopterygota</taxon>
        <taxon>Coleoptera</taxon>
        <taxon>Polyphaga</taxon>
        <taxon>Scarabaeiformia</taxon>
        <taxon>Scarabaeidae</taxon>
        <taxon>Rutelinae</taxon>
        <taxon>Popillia</taxon>
    </lineage>
</organism>
<dbReference type="EMBL" id="JASPKY010000495">
    <property type="protein sequence ID" value="KAK9694991.1"/>
    <property type="molecule type" value="Genomic_DNA"/>
</dbReference>
<evidence type="ECO:0000313" key="3">
    <source>
        <dbReference type="Proteomes" id="UP001458880"/>
    </source>
</evidence>
<gene>
    <name evidence="2" type="ORF">QE152_g33158</name>
</gene>
<protein>
    <submittedName>
        <fullName evidence="2">Transposase IS4</fullName>
    </submittedName>
</protein>
<name>A0AAW1IXZ4_POPJA</name>